<sequence length="344" mass="37727">MKVLVLSTLVPFVHGGAEELYDHLVLNLRRQGIEAEGIRIPFSWNPAEGLIEEMLVARRLRVSNVDRVIGLKFPAYMIPAENRVLWLLHQYRQAYDLLDAGQSNIPDDARGREILAAIRAGDALAFSEARRIYTNAPITGRRLKHYNGFDSAVLRPPLNDPELFPGGESEGYILATGRVNDAKRQTLLVRALRHVPGLRLVVAGPPDSAADAEALRRLAAEEGVEDRVVLDLRFVPRAELARMVNGALAVAYLPFDEDSLGYCTMEAFRAAKPVITTTDSGGVLDIVRDGENGHVVTPDPEALAGAMAALQADAARARRMGLAGREAMEAQRLDWPTTVERLVS</sequence>
<dbReference type="SUPFAM" id="SSF53756">
    <property type="entry name" value="UDP-Glycosyltransferase/glycogen phosphorylase"/>
    <property type="match status" value="1"/>
</dbReference>
<dbReference type="RefSeq" id="WP_073139906.1">
    <property type="nucleotide sequence ID" value="NZ_FQZF01000046.1"/>
</dbReference>
<keyword evidence="3" id="KW-1185">Reference proteome</keyword>
<proteinExistence type="predicted"/>
<evidence type="ECO:0000259" key="1">
    <source>
        <dbReference type="Pfam" id="PF00534"/>
    </source>
</evidence>
<dbReference type="OrthoDB" id="9801573at2"/>
<feature type="domain" description="Glycosyl transferase family 1" evidence="1">
    <location>
        <begin position="169"/>
        <end position="326"/>
    </location>
</feature>
<organism evidence="2 3">
    <name type="scientific">Muricoccus roseus</name>
    <dbReference type="NCBI Taxonomy" id="198092"/>
    <lineage>
        <taxon>Bacteria</taxon>
        <taxon>Pseudomonadati</taxon>
        <taxon>Pseudomonadota</taxon>
        <taxon>Alphaproteobacteria</taxon>
        <taxon>Acetobacterales</taxon>
        <taxon>Roseomonadaceae</taxon>
        <taxon>Muricoccus</taxon>
    </lineage>
</organism>
<reference evidence="2 3" key="1">
    <citation type="submission" date="2016-11" db="EMBL/GenBank/DDBJ databases">
        <authorList>
            <person name="Jaros S."/>
            <person name="Januszkiewicz K."/>
            <person name="Wedrychowicz H."/>
        </authorList>
    </citation>
    <scope>NUCLEOTIDE SEQUENCE [LARGE SCALE GENOMIC DNA]</scope>
    <source>
        <strain evidence="2 3">DSM 14916</strain>
    </source>
</reference>
<dbReference type="AlphaFoldDB" id="A0A1M6RUU1"/>
<dbReference type="PANTHER" id="PTHR12526">
    <property type="entry name" value="GLYCOSYLTRANSFERASE"/>
    <property type="match status" value="1"/>
</dbReference>
<dbReference type="CDD" id="cd03801">
    <property type="entry name" value="GT4_PimA-like"/>
    <property type="match status" value="1"/>
</dbReference>
<accession>A0A1M6RUU1</accession>
<dbReference type="Pfam" id="PF00534">
    <property type="entry name" value="Glycos_transf_1"/>
    <property type="match status" value="1"/>
</dbReference>
<dbReference type="STRING" id="198092.SAMN02745194_04767"/>
<dbReference type="EMBL" id="FQZF01000046">
    <property type="protein sequence ID" value="SHK36138.1"/>
    <property type="molecule type" value="Genomic_DNA"/>
</dbReference>
<protein>
    <submittedName>
        <fullName evidence="2">Glycosyltransferase involved in cell wall bisynthesis</fullName>
    </submittedName>
</protein>
<dbReference type="GO" id="GO:0016757">
    <property type="term" value="F:glycosyltransferase activity"/>
    <property type="evidence" value="ECO:0007669"/>
    <property type="project" value="InterPro"/>
</dbReference>
<gene>
    <name evidence="2" type="ORF">SAMN02745194_04767</name>
</gene>
<name>A0A1M6RUU1_9PROT</name>
<evidence type="ECO:0000313" key="3">
    <source>
        <dbReference type="Proteomes" id="UP000184387"/>
    </source>
</evidence>
<dbReference type="InterPro" id="IPR001296">
    <property type="entry name" value="Glyco_trans_1"/>
</dbReference>
<dbReference type="Gene3D" id="3.40.50.2000">
    <property type="entry name" value="Glycogen Phosphorylase B"/>
    <property type="match status" value="1"/>
</dbReference>
<dbReference type="Proteomes" id="UP000184387">
    <property type="component" value="Unassembled WGS sequence"/>
</dbReference>
<dbReference type="PANTHER" id="PTHR12526:SF635">
    <property type="entry name" value="GLYCOSYL TRANSFERASE GROUP 1"/>
    <property type="match status" value="1"/>
</dbReference>
<keyword evidence="2" id="KW-0808">Transferase</keyword>
<evidence type="ECO:0000313" key="2">
    <source>
        <dbReference type="EMBL" id="SHK36138.1"/>
    </source>
</evidence>